<feature type="compositionally biased region" description="Low complexity" evidence="7">
    <location>
        <begin position="1625"/>
        <end position="1636"/>
    </location>
</feature>
<dbReference type="SUPFAM" id="SSF48371">
    <property type="entry name" value="ARM repeat"/>
    <property type="match status" value="1"/>
</dbReference>
<feature type="domain" description="Telomere-associated protein Rif1 N-terminal" evidence="8">
    <location>
        <begin position="151"/>
        <end position="520"/>
    </location>
</feature>
<dbReference type="Proteomes" id="UP000001067">
    <property type="component" value="Unassembled WGS sequence"/>
</dbReference>
<feature type="compositionally biased region" description="Polar residues" evidence="7">
    <location>
        <begin position="1533"/>
        <end position="1543"/>
    </location>
</feature>
<proteinExistence type="predicted"/>
<feature type="compositionally biased region" description="Basic and acidic residues" evidence="7">
    <location>
        <begin position="1566"/>
        <end position="1579"/>
    </location>
</feature>
<dbReference type="InterPro" id="IPR022031">
    <property type="entry name" value="Rif1_N"/>
</dbReference>
<evidence type="ECO:0000256" key="7">
    <source>
        <dbReference type="SAM" id="MobiDB-lite"/>
    </source>
</evidence>
<evidence type="ECO:0000256" key="6">
    <source>
        <dbReference type="ARBA" id="ARBA00023306"/>
    </source>
</evidence>
<comment type="subcellular location">
    <subcellularLocation>
        <location evidence="2">Chromosome</location>
        <location evidence="2">Telomere</location>
    </subcellularLocation>
    <subcellularLocation>
        <location evidence="1">Nucleus</location>
    </subcellularLocation>
</comment>
<reference evidence="9 10" key="1">
    <citation type="journal article" date="2010" name="Genome Biol.">
        <title>A first genome assembly of the barley fungal pathogen Pyrenophora teres f. teres.</title>
        <authorList>
            <person name="Ellwood S.R."/>
            <person name="Liu Z."/>
            <person name="Syme R.A."/>
            <person name="Lai Z."/>
            <person name="Hane J.K."/>
            <person name="Keiper F."/>
            <person name="Moffat C.S."/>
            <person name="Oliver R.P."/>
            <person name="Friesen T.L."/>
        </authorList>
    </citation>
    <scope>NUCLEOTIDE SEQUENCE [LARGE SCALE GENOMIC DNA]</scope>
    <source>
        <strain evidence="9 10">0-1</strain>
    </source>
</reference>
<evidence type="ECO:0000256" key="2">
    <source>
        <dbReference type="ARBA" id="ARBA00004574"/>
    </source>
</evidence>
<dbReference type="Pfam" id="PF12231">
    <property type="entry name" value="Rif1_N"/>
    <property type="match status" value="1"/>
</dbReference>
<dbReference type="PANTHER" id="PTHR22928:SF3">
    <property type="entry name" value="TELOMERE-ASSOCIATED PROTEIN RIF1"/>
    <property type="match status" value="1"/>
</dbReference>
<organism evidence="10">
    <name type="scientific">Pyrenophora teres f. teres (strain 0-1)</name>
    <name type="common">Barley net blotch fungus</name>
    <name type="synonym">Drechslera teres f. teres</name>
    <dbReference type="NCBI Taxonomy" id="861557"/>
    <lineage>
        <taxon>Eukaryota</taxon>
        <taxon>Fungi</taxon>
        <taxon>Dikarya</taxon>
        <taxon>Ascomycota</taxon>
        <taxon>Pezizomycotina</taxon>
        <taxon>Dothideomycetes</taxon>
        <taxon>Pleosporomycetidae</taxon>
        <taxon>Pleosporales</taxon>
        <taxon>Pleosporineae</taxon>
        <taxon>Pleosporaceae</taxon>
        <taxon>Pyrenophora</taxon>
    </lineage>
</organism>
<dbReference type="GO" id="GO:0000723">
    <property type="term" value="P:telomere maintenance"/>
    <property type="evidence" value="ECO:0007669"/>
    <property type="project" value="TreeGrafter"/>
</dbReference>
<evidence type="ECO:0000256" key="5">
    <source>
        <dbReference type="ARBA" id="ARBA00023242"/>
    </source>
</evidence>
<accession>E3RME2</accession>
<feature type="region of interest" description="Disordered" evidence="7">
    <location>
        <begin position="1102"/>
        <end position="1154"/>
    </location>
</feature>
<feature type="compositionally biased region" description="Basic residues" evidence="7">
    <location>
        <begin position="1544"/>
        <end position="1554"/>
    </location>
</feature>
<evidence type="ECO:0000256" key="3">
    <source>
        <dbReference type="ARBA" id="ARBA00022454"/>
    </source>
</evidence>
<keyword evidence="4" id="KW-0779">Telomere</keyword>
<keyword evidence="3" id="KW-0158">Chromosome</keyword>
<dbReference type="OrthoDB" id="5399929at2759"/>
<sequence>MVSKFDSLTARPPTPPKDLHDTGADETLQFLEDPFGEKPIPPRLVEVKKVPNTPEQSPSSDISIPSSSASARKRVDFKLCDIPSKSDIAHSWTPTRSSPLRPLPQTRLTQPLKSILKPSDGTPTPPPADDAATAHKFKNFAEMLESIVKLLASSERSSRLDAYHALYRTMQAYDKIPDEHALKQKMSLLTQFIRRDIQAPSPTGTGLDSQMIGQATKLLMALLRVSDITSAMDDDFCAFIVDRSTRVASDSSIPKTIVNAHLSVLMQQSFRPKIWTVTRVEKLVDVLDTIHERISGNAVQAYRIRIYRSLIRQRPDVMIKHSESWFTHTLKALMSVQKDINSSALDICSTAATTIGHDRHVSKSILSVLNRVKSGGITIASIFAKELVRMLGGDHAHLVPQIWAVVTALLKDSMNSENFSSLAEWLRVYESFHVSDKDTVRIHSNVASCFFVYAINLGPNTNESWSKMLYQTSLHALKRRVPVKKGERDAVSSAYFTLLYYALRPTASFEQLDRYWGEYVAGLWKPLVQVAPHQHAIPACRIVSALLNGSRKPWNEYRALDLRAQNMVQRTELPLIDPKWVRKSMAQVLLFVENLLDATLWNESKEPEDEPVKMMWLAVLDSVVEASSKEIVASTETKDAMAHIINLLRRIWDRYTAKLAVPQKKEDIWADKFCFLIESVVQKLGAFQFAEKSLTRNGSNEFEVASTPSHRPRNQATRVSPLLYLVDLLVTQSEGKLADPVRLRAIKVIIEPCFAAQNSRLSKLELLRDCATTVDGSLKGVVAAKFWAQIVTLLNATMQERTSVSDERVARLLGKEYDLVVDILSLGSASLLDRPHGHQVLSTFIETVRQEAGEGALIIAAIEKVSESVLKRIPDDETASGLSYTSILLRNLPKQMNRKVLDQGRQILWPSNPTTGRNPDSDPYVHLYGAIAAIGSAAYQDLDRKDVEPTKGFLASLSASIQHCSTSHLAVYLRKIQEVIGIWIEDPERKLHSKDEPLKSVHREVVNMWQEVSKAMQRLPRKDSQILLQLEALMTAGFLSRRRSIVNVSIATWNSTFGKEDILIYPSRLETALRLLRQNVELSLPSLEAREEDADNMVSFYDSDTTAEEPKRAFKSPRVKESPFRISKSLRSKSRSPAVPTSARRTSSRQTPKIRLRHDDSQIAFEPIASSPSNPFNQESQVLTERQKEMLDRQRLSTGLFSKMGALSPQPEEVPSPMEIDSDAFTADDLPQSTQATPLKALAAMDPMGGFLGSSPTPHARRSTHHIVSDDTNIATPTAVRSIQFANDDLGSSPPRFKKEIGLNDDILIGSSFDFRQPENSYSASFDEGTTIDEALLDAVARHEDQDISSNLPSDTVMSELPSSTIDLQLTAQIDADMQTHEEVADTAQESNQQFVDAASHPQSSVTDDQGGSDTEIDDSQTPTRATRATRSSQVTGSSTSRVNDSFSKSPTKATPSSLRRSTRQSTGGSPAQPASSKKRKQTPSKKKTPKDAEEEEPSAAAIVDDNEEAFDNIVVVPSPEKPTRSNKRKSTHPSPSAVSSPATRKKASLRRSRSQLSQVENQTPDAHDEVSRIEDTPLPKRARQTTDQDVSDARRNSGGGAATPGSQSTTPGSGTKRLSHVQVSPRPRSSASASSIKVDAESPSQHPFQHQHQHRRPSQTEENCDIKPSLEQQQQQQQRQSSTASRSFAERVILTPRSIIQQLKSLKDYLFSPPTPFRPSIEEEREIDDVMFHIRRQVHAAGLRGEDGGS</sequence>
<evidence type="ECO:0000256" key="4">
    <source>
        <dbReference type="ARBA" id="ARBA00022895"/>
    </source>
</evidence>
<dbReference type="KEGG" id="pte:PTT_09614"/>
<gene>
    <name evidence="9" type="ORF">PTT_09614</name>
</gene>
<protein>
    <recommendedName>
        <fullName evidence="8">Telomere-associated protein Rif1 N-terminal domain-containing protein</fullName>
    </recommendedName>
</protein>
<feature type="region of interest" description="Disordered" evidence="7">
    <location>
        <begin position="1"/>
        <end position="71"/>
    </location>
</feature>
<dbReference type="HOGENOM" id="CLU_000830_1_0_1"/>
<keyword evidence="6" id="KW-0131">Cell cycle</keyword>
<feature type="compositionally biased region" description="Polar residues" evidence="7">
    <location>
        <begin position="1434"/>
        <end position="1475"/>
    </location>
</feature>
<feature type="compositionally biased region" description="Low complexity" evidence="7">
    <location>
        <begin position="1424"/>
        <end position="1433"/>
    </location>
</feature>
<dbReference type="InterPro" id="IPR016024">
    <property type="entry name" value="ARM-type_fold"/>
</dbReference>
<evidence type="ECO:0000256" key="1">
    <source>
        <dbReference type="ARBA" id="ARBA00004123"/>
    </source>
</evidence>
<feature type="compositionally biased region" description="Basic residues" evidence="7">
    <location>
        <begin position="1477"/>
        <end position="1489"/>
    </location>
</feature>
<dbReference type="GO" id="GO:0140445">
    <property type="term" value="C:chromosome, telomeric repeat region"/>
    <property type="evidence" value="ECO:0007669"/>
    <property type="project" value="TreeGrafter"/>
</dbReference>
<evidence type="ECO:0000313" key="10">
    <source>
        <dbReference type="Proteomes" id="UP000001067"/>
    </source>
</evidence>
<feature type="region of interest" description="Disordered" evidence="7">
    <location>
        <begin position="1393"/>
        <end position="1691"/>
    </location>
</feature>
<dbReference type="eggNOG" id="ENOG502QSZW">
    <property type="taxonomic scope" value="Eukaryota"/>
</dbReference>
<keyword evidence="10" id="KW-1185">Reference proteome</keyword>
<feature type="compositionally biased region" description="Polar residues" evidence="7">
    <location>
        <begin position="1393"/>
        <end position="1413"/>
    </location>
</feature>
<dbReference type="STRING" id="861557.E3RME2"/>
<evidence type="ECO:0000313" key="9">
    <source>
        <dbReference type="EMBL" id="EFQ93104.1"/>
    </source>
</evidence>
<dbReference type="PANTHER" id="PTHR22928">
    <property type="entry name" value="TELOMERE-ASSOCIATED PROTEIN RIF1"/>
    <property type="match status" value="1"/>
</dbReference>
<evidence type="ECO:0000259" key="8">
    <source>
        <dbReference type="Pfam" id="PF12231"/>
    </source>
</evidence>
<feature type="compositionally biased region" description="Basic and acidic residues" evidence="7">
    <location>
        <begin position="1108"/>
        <end position="1123"/>
    </location>
</feature>
<dbReference type="GO" id="GO:0005634">
    <property type="term" value="C:nucleus"/>
    <property type="evidence" value="ECO:0007669"/>
    <property type="project" value="UniProtKB-SubCell"/>
</dbReference>
<keyword evidence="5" id="KW-0539">Nucleus</keyword>
<name>E3RME2_PYRTT</name>
<dbReference type="EMBL" id="GL533994">
    <property type="protein sequence ID" value="EFQ93104.1"/>
    <property type="molecule type" value="Genomic_DNA"/>
</dbReference>
<feature type="compositionally biased region" description="Low complexity" evidence="7">
    <location>
        <begin position="57"/>
        <end position="70"/>
    </location>
</feature>
<feature type="compositionally biased region" description="Polar residues" evidence="7">
    <location>
        <begin position="1605"/>
        <end position="1614"/>
    </location>
</feature>